<keyword evidence="2" id="KW-1185">Reference proteome</keyword>
<proteinExistence type="predicted"/>
<evidence type="ECO:0000313" key="2">
    <source>
        <dbReference type="Proteomes" id="UP001432027"/>
    </source>
</evidence>
<dbReference type="EMBL" id="BTSX01000005">
    <property type="protein sequence ID" value="GMT01791.1"/>
    <property type="molecule type" value="Genomic_DNA"/>
</dbReference>
<name>A0AAV5U5M7_9BILA</name>
<comment type="caution">
    <text evidence="1">The sequence shown here is derived from an EMBL/GenBank/DDBJ whole genome shotgun (WGS) entry which is preliminary data.</text>
</comment>
<dbReference type="AlphaFoldDB" id="A0AAV5U5M7"/>
<feature type="non-terminal residue" evidence="1">
    <location>
        <position position="125"/>
    </location>
</feature>
<evidence type="ECO:0000313" key="1">
    <source>
        <dbReference type="EMBL" id="GMT01791.1"/>
    </source>
</evidence>
<dbReference type="Proteomes" id="UP001432027">
    <property type="component" value="Unassembled WGS sequence"/>
</dbReference>
<accession>A0AAV5U5M7</accession>
<sequence>MAGAKFVVETNCKYNDKKVSTNLPLGDVRCNFTLLAADNVSTAPPLYVTIPVDHIVKARQYDHNVTCNTVKDSKKKKELAVIHCRVSMTASQITKVTMNLMEICDDATPSLTKDATYSSSCTTDD</sequence>
<reference evidence="1" key="1">
    <citation type="submission" date="2023-10" db="EMBL/GenBank/DDBJ databases">
        <title>Genome assembly of Pristionchus species.</title>
        <authorList>
            <person name="Yoshida K."/>
            <person name="Sommer R.J."/>
        </authorList>
    </citation>
    <scope>NUCLEOTIDE SEQUENCE</scope>
    <source>
        <strain evidence="1">RS0144</strain>
    </source>
</reference>
<evidence type="ECO:0008006" key="3">
    <source>
        <dbReference type="Google" id="ProtNLM"/>
    </source>
</evidence>
<organism evidence="1 2">
    <name type="scientific">Pristionchus entomophagus</name>
    <dbReference type="NCBI Taxonomy" id="358040"/>
    <lineage>
        <taxon>Eukaryota</taxon>
        <taxon>Metazoa</taxon>
        <taxon>Ecdysozoa</taxon>
        <taxon>Nematoda</taxon>
        <taxon>Chromadorea</taxon>
        <taxon>Rhabditida</taxon>
        <taxon>Rhabditina</taxon>
        <taxon>Diplogasteromorpha</taxon>
        <taxon>Diplogasteroidea</taxon>
        <taxon>Neodiplogasteridae</taxon>
        <taxon>Pristionchus</taxon>
    </lineage>
</organism>
<gene>
    <name evidence="1" type="ORF">PENTCL1PPCAC_23965</name>
</gene>
<protein>
    <recommendedName>
        <fullName evidence="3">ZP domain-containing protein</fullName>
    </recommendedName>
</protein>